<organism evidence="6 7">
    <name type="scientific">Apiospora phragmitis</name>
    <dbReference type="NCBI Taxonomy" id="2905665"/>
    <lineage>
        <taxon>Eukaryota</taxon>
        <taxon>Fungi</taxon>
        <taxon>Dikarya</taxon>
        <taxon>Ascomycota</taxon>
        <taxon>Pezizomycotina</taxon>
        <taxon>Sordariomycetes</taxon>
        <taxon>Xylariomycetidae</taxon>
        <taxon>Amphisphaeriales</taxon>
        <taxon>Apiosporaceae</taxon>
        <taxon>Apiospora</taxon>
    </lineage>
</organism>
<evidence type="ECO:0000256" key="5">
    <source>
        <dbReference type="ARBA" id="ARBA00023004"/>
    </source>
</evidence>
<protein>
    <recommendedName>
        <fullName evidence="8">Cytochrome P450</fullName>
    </recommendedName>
</protein>
<name>A0ABR1SQM2_9PEZI</name>
<dbReference type="GeneID" id="92099869"/>
<dbReference type="EMBL" id="JAQQWL010000019">
    <property type="protein sequence ID" value="KAK8036626.1"/>
    <property type="molecule type" value="Genomic_DNA"/>
</dbReference>
<reference evidence="6 7" key="1">
    <citation type="submission" date="2023-01" db="EMBL/GenBank/DDBJ databases">
        <title>Analysis of 21 Apiospora genomes using comparative genomics revels a genus with tremendous synthesis potential of carbohydrate active enzymes and secondary metabolites.</title>
        <authorList>
            <person name="Sorensen T."/>
        </authorList>
    </citation>
    <scope>NUCLEOTIDE SEQUENCE [LARGE SCALE GENOMIC DNA]</scope>
    <source>
        <strain evidence="6 7">CBS 135458</strain>
    </source>
</reference>
<evidence type="ECO:0000256" key="1">
    <source>
        <dbReference type="ARBA" id="ARBA00001971"/>
    </source>
</evidence>
<evidence type="ECO:0000256" key="3">
    <source>
        <dbReference type="ARBA" id="ARBA00022723"/>
    </source>
</evidence>
<dbReference type="InterPro" id="IPR036396">
    <property type="entry name" value="Cyt_P450_sf"/>
</dbReference>
<keyword evidence="7" id="KW-1185">Reference proteome</keyword>
<accession>A0ABR1SQM2</accession>
<comment type="similarity">
    <text evidence="2">Belongs to the cytochrome P450 family.</text>
</comment>
<gene>
    <name evidence="6" type="ORF">PG994_015397</name>
</gene>
<evidence type="ECO:0000313" key="7">
    <source>
        <dbReference type="Proteomes" id="UP001480595"/>
    </source>
</evidence>
<evidence type="ECO:0000256" key="4">
    <source>
        <dbReference type="ARBA" id="ARBA00023002"/>
    </source>
</evidence>
<keyword evidence="4" id="KW-0560">Oxidoreductase</keyword>
<evidence type="ECO:0000256" key="2">
    <source>
        <dbReference type="ARBA" id="ARBA00010617"/>
    </source>
</evidence>
<sequence>MLEKDDITHVEFPCLGTRFLAVVVGHQVRGYSDAVLQHRISASPAHTLATPCIAHGPANSPMPHVEFDGDNSRLRYARESEKLLAKGYRDYFSKGQAFWMCNVVDHRRPLVVLPRKYLDEVRSAPQNEMSFPRFMENLSNTSPTADERDVKMVYRQRERAAALLGPILRRRLTAKAEGRTEKHDDAIEWLIDDYHRTGRKVTPEGIAQDQLGLTTAAIHNTAATVLSTLYDLIDHPASLVSHRPRAF</sequence>
<dbReference type="SUPFAM" id="SSF48264">
    <property type="entry name" value="Cytochrome P450"/>
    <property type="match status" value="1"/>
</dbReference>
<keyword evidence="3" id="KW-0479">Metal-binding</keyword>
<evidence type="ECO:0000313" key="6">
    <source>
        <dbReference type="EMBL" id="KAK8036626.1"/>
    </source>
</evidence>
<proteinExistence type="inferred from homology"/>
<keyword evidence="5" id="KW-0408">Iron</keyword>
<evidence type="ECO:0008006" key="8">
    <source>
        <dbReference type="Google" id="ProtNLM"/>
    </source>
</evidence>
<comment type="cofactor">
    <cofactor evidence="1">
        <name>heme</name>
        <dbReference type="ChEBI" id="CHEBI:30413"/>
    </cofactor>
</comment>
<dbReference type="RefSeq" id="XP_066707507.1">
    <property type="nucleotide sequence ID" value="XM_066866804.1"/>
</dbReference>
<dbReference type="PANTHER" id="PTHR46206">
    <property type="entry name" value="CYTOCHROME P450"/>
    <property type="match status" value="1"/>
</dbReference>
<dbReference type="Proteomes" id="UP001480595">
    <property type="component" value="Unassembled WGS sequence"/>
</dbReference>
<dbReference type="Gene3D" id="1.10.630.10">
    <property type="entry name" value="Cytochrome P450"/>
    <property type="match status" value="1"/>
</dbReference>
<comment type="caution">
    <text evidence="6">The sequence shown here is derived from an EMBL/GenBank/DDBJ whole genome shotgun (WGS) entry which is preliminary data.</text>
</comment>